<dbReference type="GO" id="GO:0003700">
    <property type="term" value="F:DNA-binding transcription factor activity"/>
    <property type="evidence" value="ECO:0007669"/>
    <property type="project" value="UniProtKB-UniRule"/>
</dbReference>
<dbReference type="Proteomes" id="UP000061018">
    <property type="component" value="Chromosome"/>
</dbReference>
<evidence type="ECO:0000256" key="4">
    <source>
        <dbReference type="ARBA" id="ARBA00022491"/>
    </source>
</evidence>
<evidence type="ECO:0000256" key="6">
    <source>
        <dbReference type="ARBA" id="ARBA00023125"/>
    </source>
</evidence>
<organism evidence="13 14">
    <name type="scientific">Streptomyces ambofaciens (strain ATCC 23877 / 3486 / DSM 40053 / JCM 4204 / NBRC 12836 / NRRL B-2516)</name>
    <dbReference type="NCBI Taxonomy" id="278992"/>
    <lineage>
        <taxon>Bacteria</taxon>
        <taxon>Bacillati</taxon>
        <taxon>Actinomycetota</taxon>
        <taxon>Actinomycetes</taxon>
        <taxon>Kitasatosporales</taxon>
        <taxon>Streptomycetaceae</taxon>
        <taxon>Streptomyces</taxon>
    </lineage>
</organism>
<dbReference type="STRING" id="1889.SAM40697_1455"/>
<dbReference type="Pfam" id="PF01316">
    <property type="entry name" value="Arg_repressor"/>
    <property type="match status" value="1"/>
</dbReference>
<dbReference type="NCBIfam" id="NF002880">
    <property type="entry name" value="PRK03341.1"/>
    <property type="match status" value="1"/>
</dbReference>
<keyword evidence="8" id="KW-0055">Arginine biosynthesis</keyword>
<feature type="domain" description="Arginine repressor C-terminal" evidence="12">
    <location>
        <begin position="127"/>
        <end position="190"/>
    </location>
</feature>
<proteinExistence type="inferred from homology"/>
<comment type="similarity">
    <text evidence="2 8">Belongs to the ArgR family.</text>
</comment>
<dbReference type="PANTHER" id="PTHR34471:SF1">
    <property type="entry name" value="ARGININE REPRESSOR"/>
    <property type="match status" value="1"/>
</dbReference>
<evidence type="ECO:0000259" key="11">
    <source>
        <dbReference type="Pfam" id="PF01316"/>
    </source>
</evidence>
<sequence>MTRPPGRPTGTDDPENETTMSQAQEHEQTGGAAVPQTRTARHRRIVDILNRQAVRSQSQLAKLLADDGLTVTQATLSRDLDELNAVKIRNTDGDLIYAVPSEGGFRTPRAPLGESAKEERMRRLSAELLISAEASANLVVLRTPPGAAQFLASAIDQAELHDILGTIAGDDTLMLISREPTGGQALADHLLRLAQNGH</sequence>
<dbReference type="NCBIfam" id="TIGR01529">
    <property type="entry name" value="argR_whole"/>
    <property type="match status" value="1"/>
</dbReference>
<dbReference type="SUPFAM" id="SSF46785">
    <property type="entry name" value="Winged helix' DNA-binding domain"/>
    <property type="match status" value="1"/>
</dbReference>
<dbReference type="InterPro" id="IPR020900">
    <property type="entry name" value="Arg_repress_DNA-bd"/>
</dbReference>
<evidence type="ECO:0000256" key="10">
    <source>
        <dbReference type="SAM" id="MobiDB-lite"/>
    </source>
</evidence>
<accession>A0A0K2ANK6</accession>
<dbReference type="GO" id="GO:1900079">
    <property type="term" value="P:regulation of arginine biosynthetic process"/>
    <property type="evidence" value="ECO:0007669"/>
    <property type="project" value="UniProtKB-UniRule"/>
</dbReference>
<name>A0A0K2ANK6_STRA7</name>
<dbReference type="PANTHER" id="PTHR34471">
    <property type="entry name" value="ARGININE REPRESSOR"/>
    <property type="match status" value="1"/>
</dbReference>
<evidence type="ECO:0000313" key="13">
    <source>
        <dbReference type="EMBL" id="AKZ54680.1"/>
    </source>
</evidence>
<evidence type="ECO:0000256" key="7">
    <source>
        <dbReference type="ARBA" id="ARBA00023163"/>
    </source>
</evidence>
<dbReference type="HAMAP" id="MF_00173">
    <property type="entry name" value="Arg_repressor"/>
    <property type="match status" value="1"/>
</dbReference>
<reference evidence="14" key="1">
    <citation type="journal article" date="2015" name="J. Biotechnol.">
        <title>Complete genome sequence of Streptomyces ambofaciens ATCC 23877, the spiramycin producer.</title>
        <authorList>
            <person name="Thibessard A."/>
            <person name="Haas D."/>
            <person name="Gerbaud C."/>
            <person name="Aigle B."/>
            <person name="Lautru S."/>
            <person name="Pernodet J.L."/>
            <person name="Leblond P."/>
        </authorList>
    </citation>
    <scope>NUCLEOTIDE SEQUENCE [LARGE SCALE GENOMIC DNA]</scope>
    <source>
        <strain evidence="14">ATCC 23877 / 3486 / DSM 40053 / JCM 4204 / NBRC 12836 / NRRL B-2516</strain>
    </source>
</reference>
<dbReference type="GO" id="GO:0034618">
    <property type="term" value="F:arginine binding"/>
    <property type="evidence" value="ECO:0007669"/>
    <property type="project" value="InterPro"/>
</dbReference>
<protein>
    <recommendedName>
        <fullName evidence="8 9">Arginine repressor</fullName>
    </recommendedName>
</protein>
<dbReference type="InterPro" id="IPR036388">
    <property type="entry name" value="WH-like_DNA-bd_sf"/>
</dbReference>
<dbReference type="UniPathway" id="UPA00068"/>
<keyword evidence="5 8" id="KW-0805">Transcription regulation</keyword>
<dbReference type="Gene3D" id="1.10.10.10">
    <property type="entry name" value="Winged helix-like DNA-binding domain superfamily/Winged helix DNA-binding domain"/>
    <property type="match status" value="1"/>
</dbReference>
<comment type="subcellular location">
    <subcellularLocation>
        <location evidence="1 8">Cytoplasm</location>
    </subcellularLocation>
</comment>
<evidence type="ECO:0000256" key="8">
    <source>
        <dbReference type="HAMAP-Rule" id="MF_00173"/>
    </source>
</evidence>
<dbReference type="InterPro" id="IPR036390">
    <property type="entry name" value="WH_DNA-bd_sf"/>
</dbReference>
<dbReference type="Gene3D" id="3.30.1360.40">
    <property type="match status" value="1"/>
</dbReference>
<dbReference type="InterPro" id="IPR020899">
    <property type="entry name" value="Arg_repress_C"/>
</dbReference>
<evidence type="ECO:0000256" key="9">
    <source>
        <dbReference type="NCBIfam" id="TIGR01529"/>
    </source>
</evidence>
<dbReference type="Pfam" id="PF02863">
    <property type="entry name" value="Arg_repressor_C"/>
    <property type="match status" value="1"/>
</dbReference>
<evidence type="ECO:0000256" key="5">
    <source>
        <dbReference type="ARBA" id="ARBA00023015"/>
    </source>
</evidence>
<feature type="region of interest" description="Disordered" evidence="10">
    <location>
        <begin position="1"/>
        <end position="39"/>
    </location>
</feature>
<gene>
    <name evidence="8 13" type="primary">argR</name>
    <name evidence="13" type="ORF">SAM23877_1631</name>
</gene>
<dbReference type="KEGG" id="samb:SAM23877_1631"/>
<comment type="pathway">
    <text evidence="8">Amino-acid biosynthesis; L-arginine biosynthesis [regulation].</text>
</comment>
<keyword evidence="6 8" id="KW-0238">DNA-binding</keyword>
<comment type="function">
    <text evidence="8">Regulates arginine biosynthesis genes.</text>
</comment>
<dbReference type="EMBL" id="CP012382">
    <property type="protein sequence ID" value="AKZ54680.1"/>
    <property type="molecule type" value="Genomic_DNA"/>
</dbReference>
<evidence type="ECO:0000259" key="12">
    <source>
        <dbReference type="Pfam" id="PF02863"/>
    </source>
</evidence>
<dbReference type="AlphaFoldDB" id="A0A0K2ANK6"/>
<evidence type="ECO:0000256" key="3">
    <source>
        <dbReference type="ARBA" id="ARBA00022490"/>
    </source>
</evidence>
<feature type="domain" description="Arginine repressor DNA-binding" evidence="11">
    <location>
        <begin position="37"/>
        <end position="104"/>
    </location>
</feature>
<dbReference type="InterPro" id="IPR036251">
    <property type="entry name" value="Arg_repress_C_sf"/>
</dbReference>
<evidence type="ECO:0000256" key="1">
    <source>
        <dbReference type="ARBA" id="ARBA00004496"/>
    </source>
</evidence>
<evidence type="ECO:0000313" key="14">
    <source>
        <dbReference type="Proteomes" id="UP000061018"/>
    </source>
</evidence>
<dbReference type="GO" id="GO:0006526">
    <property type="term" value="P:L-arginine biosynthetic process"/>
    <property type="evidence" value="ECO:0007669"/>
    <property type="project" value="UniProtKB-UniPathway"/>
</dbReference>
<evidence type="ECO:0000256" key="2">
    <source>
        <dbReference type="ARBA" id="ARBA00008316"/>
    </source>
</evidence>
<keyword evidence="4 8" id="KW-0678">Repressor</keyword>
<dbReference type="PRINTS" id="PR01467">
    <property type="entry name" value="ARGREPRESSOR"/>
</dbReference>
<keyword evidence="8" id="KW-0028">Amino-acid biosynthesis</keyword>
<dbReference type="SUPFAM" id="SSF55252">
    <property type="entry name" value="C-terminal domain of arginine repressor"/>
    <property type="match status" value="1"/>
</dbReference>
<dbReference type="GO" id="GO:0003677">
    <property type="term" value="F:DNA binding"/>
    <property type="evidence" value="ECO:0007669"/>
    <property type="project" value="UniProtKB-KW"/>
</dbReference>
<dbReference type="GO" id="GO:0051259">
    <property type="term" value="P:protein complex oligomerization"/>
    <property type="evidence" value="ECO:0007669"/>
    <property type="project" value="InterPro"/>
</dbReference>
<keyword evidence="7 8" id="KW-0804">Transcription</keyword>
<dbReference type="GO" id="GO:0005737">
    <property type="term" value="C:cytoplasm"/>
    <property type="evidence" value="ECO:0007669"/>
    <property type="project" value="UniProtKB-SubCell"/>
</dbReference>
<keyword evidence="3 8" id="KW-0963">Cytoplasm</keyword>
<dbReference type="InterPro" id="IPR001669">
    <property type="entry name" value="Arg_repress"/>
</dbReference>